<comment type="similarity">
    <text evidence="1">Belongs to the sigma-70 factor family. ECF subfamily.</text>
</comment>
<dbReference type="Pfam" id="PF04542">
    <property type="entry name" value="Sigma70_r2"/>
    <property type="match status" value="1"/>
</dbReference>
<protein>
    <submittedName>
        <fullName evidence="9">Uncharacterized protein</fullName>
    </submittedName>
</protein>
<dbReference type="InterPro" id="IPR013324">
    <property type="entry name" value="RNA_pol_sigma_r3/r4-like"/>
</dbReference>
<dbReference type="Gene3D" id="1.10.1740.10">
    <property type="match status" value="1"/>
</dbReference>
<dbReference type="InterPro" id="IPR039425">
    <property type="entry name" value="RNA_pol_sigma-70-like"/>
</dbReference>
<dbReference type="EMBL" id="CP012333">
    <property type="protein sequence ID" value="AKU93407.1"/>
    <property type="molecule type" value="Genomic_DNA"/>
</dbReference>
<keyword evidence="4" id="KW-0238">DNA-binding</keyword>
<gene>
    <name evidence="8" type="ORF">AKJ09_00003</name>
    <name evidence="9" type="ORF">AKJ09_00071</name>
</gene>
<dbReference type="GO" id="GO:0003677">
    <property type="term" value="F:DNA binding"/>
    <property type="evidence" value="ECO:0007669"/>
    <property type="project" value="UniProtKB-KW"/>
</dbReference>
<evidence type="ECO:0000256" key="5">
    <source>
        <dbReference type="ARBA" id="ARBA00023163"/>
    </source>
</evidence>
<evidence type="ECO:0000313" key="9">
    <source>
        <dbReference type="EMBL" id="AKU93407.1"/>
    </source>
</evidence>
<keyword evidence="5" id="KW-0804">Transcription</keyword>
<dbReference type="Pfam" id="PF04545">
    <property type="entry name" value="Sigma70_r4"/>
    <property type="match status" value="1"/>
</dbReference>
<feature type="domain" description="RNA polymerase sigma-70 region 2" evidence="6">
    <location>
        <begin position="3"/>
        <end position="69"/>
    </location>
</feature>
<evidence type="ECO:0000256" key="1">
    <source>
        <dbReference type="ARBA" id="ARBA00010641"/>
    </source>
</evidence>
<sequence>MQLTPFVLGEAKRLAASSGVQEDDLVQEGFIAVAEAFKSWREDGGAGLLRWVRQPVRFAMLRVIREQKRSGGSYRGGRSGKGTGPVTLVSLDGTVGVSAEDASRENKNGARMERELPLHEVLGAEFEEPPDCLALEQLPALVAKLDERSRQVIRLRYVNGLSHAKVGKKLGISRELARQIEAEALEQMRGELE</sequence>
<dbReference type="AlphaFoldDB" id="A0A0K1PIR4"/>
<dbReference type="PANTHER" id="PTHR43133:SF8">
    <property type="entry name" value="RNA POLYMERASE SIGMA FACTOR HI_1459-RELATED"/>
    <property type="match status" value="1"/>
</dbReference>
<evidence type="ECO:0000256" key="3">
    <source>
        <dbReference type="ARBA" id="ARBA00023082"/>
    </source>
</evidence>
<keyword evidence="10" id="KW-1185">Reference proteome</keyword>
<evidence type="ECO:0000313" key="8">
    <source>
        <dbReference type="EMBL" id="AKU93339.1"/>
    </source>
</evidence>
<dbReference type="InterPro" id="IPR013325">
    <property type="entry name" value="RNA_pol_sigma_r2"/>
</dbReference>
<dbReference type="Proteomes" id="UP000064967">
    <property type="component" value="Chromosome"/>
</dbReference>
<dbReference type="SUPFAM" id="SSF88659">
    <property type="entry name" value="Sigma3 and sigma4 domains of RNA polymerase sigma factors"/>
    <property type="match status" value="1"/>
</dbReference>
<dbReference type="Gene3D" id="1.10.10.10">
    <property type="entry name" value="Winged helix-like DNA-binding domain superfamily/Winged helix DNA-binding domain"/>
    <property type="match status" value="1"/>
</dbReference>
<dbReference type="InterPro" id="IPR000943">
    <property type="entry name" value="RNA_pol_sigma70"/>
</dbReference>
<dbReference type="PRINTS" id="PR00046">
    <property type="entry name" value="SIGMA70FCT"/>
</dbReference>
<evidence type="ECO:0000256" key="4">
    <source>
        <dbReference type="ARBA" id="ARBA00023125"/>
    </source>
</evidence>
<dbReference type="PANTHER" id="PTHR43133">
    <property type="entry name" value="RNA POLYMERASE ECF-TYPE SIGMA FACTO"/>
    <property type="match status" value="1"/>
</dbReference>
<dbReference type="GO" id="GO:0006352">
    <property type="term" value="P:DNA-templated transcription initiation"/>
    <property type="evidence" value="ECO:0007669"/>
    <property type="project" value="InterPro"/>
</dbReference>
<dbReference type="GO" id="GO:0016987">
    <property type="term" value="F:sigma factor activity"/>
    <property type="evidence" value="ECO:0007669"/>
    <property type="project" value="UniProtKB-KW"/>
</dbReference>
<dbReference type="KEGG" id="llu:AKJ09_00003"/>
<dbReference type="KEGG" id="llu:AKJ09_00071"/>
<dbReference type="NCBIfam" id="TIGR02937">
    <property type="entry name" value="sigma70-ECF"/>
    <property type="match status" value="1"/>
</dbReference>
<dbReference type="InterPro" id="IPR014284">
    <property type="entry name" value="RNA_pol_sigma-70_dom"/>
</dbReference>
<dbReference type="InterPro" id="IPR036388">
    <property type="entry name" value="WH-like_DNA-bd_sf"/>
</dbReference>
<dbReference type="SUPFAM" id="SSF88946">
    <property type="entry name" value="Sigma2 domain of RNA polymerase sigma factors"/>
    <property type="match status" value="1"/>
</dbReference>
<accession>A0A0K1PIR4</accession>
<evidence type="ECO:0000259" key="7">
    <source>
        <dbReference type="Pfam" id="PF04545"/>
    </source>
</evidence>
<feature type="domain" description="RNA polymerase sigma-70 region 4" evidence="7">
    <location>
        <begin position="143"/>
        <end position="189"/>
    </location>
</feature>
<evidence type="ECO:0000259" key="6">
    <source>
        <dbReference type="Pfam" id="PF04542"/>
    </source>
</evidence>
<keyword evidence="3" id="KW-0731">Sigma factor</keyword>
<dbReference type="STRING" id="1391654.AKJ09_00003"/>
<dbReference type="CDD" id="cd06171">
    <property type="entry name" value="Sigma70_r4"/>
    <property type="match status" value="1"/>
</dbReference>
<dbReference type="EMBL" id="CP012333">
    <property type="protein sequence ID" value="AKU93339.1"/>
    <property type="molecule type" value="Genomic_DNA"/>
</dbReference>
<keyword evidence="2" id="KW-0805">Transcription regulation</keyword>
<reference evidence="9 10" key="1">
    <citation type="submission" date="2015-08" db="EMBL/GenBank/DDBJ databases">
        <authorList>
            <person name="Babu N.S."/>
            <person name="Beckwith C.J."/>
            <person name="Beseler K.G."/>
            <person name="Brison A."/>
            <person name="Carone J.V."/>
            <person name="Caskin T.P."/>
            <person name="Diamond M."/>
            <person name="Durham M.E."/>
            <person name="Foxe J.M."/>
            <person name="Go M."/>
            <person name="Henderson B.A."/>
            <person name="Jones I.B."/>
            <person name="McGettigan J.A."/>
            <person name="Micheletti S.J."/>
            <person name="Nasrallah M.E."/>
            <person name="Ortiz D."/>
            <person name="Piller C.R."/>
            <person name="Privatt S.R."/>
            <person name="Schneider S.L."/>
            <person name="Sharp S."/>
            <person name="Smith T.C."/>
            <person name="Stanton J.D."/>
            <person name="Ullery H.E."/>
            <person name="Wilson R.J."/>
            <person name="Serrano M.G."/>
            <person name="Buck G."/>
            <person name="Lee V."/>
            <person name="Wang Y."/>
            <person name="Carvalho R."/>
            <person name="Voegtly L."/>
            <person name="Shi R."/>
            <person name="Duckworth R."/>
            <person name="Johnson A."/>
            <person name="Loviza R."/>
            <person name="Walstead R."/>
            <person name="Shah Z."/>
            <person name="Kiflezghi M."/>
            <person name="Wade K."/>
            <person name="Ball S.L."/>
            <person name="Bradley K.W."/>
            <person name="Asai D.J."/>
            <person name="Bowman C.A."/>
            <person name="Russell D.A."/>
            <person name="Pope W.H."/>
            <person name="Jacobs-Sera D."/>
            <person name="Hendrix R.W."/>
            <person name="Hatfull G.F."/>
        </authorList>
    </citation>
    <scope>NUCLEOTIDE SEQUENCE [LARGE SCALE GENOMIC DNA]</scope>
    <source>
        <strain evidence="9 10">DSM 27648</strain>
    </source>
</reference>
<dbReference type="InterPro" id="IPR007630">
    <property type="entry name" value="RNA_pol_sigma70_r4"/>
</dbReference>
<dbReference type="InterPro" id="IPR007627">
    <property type="entry name" value="RNA_pol_sigma70_r2"/>
</dbReference>
<evidence type="ECO:0000256" key="2">
    <source>
        <dbReference type="ARBA" id="ARBA00023015"/>
    </source>
</evidence>
<proteinExistence type="inferred from homology"/>
<name>A0A0K1PIR4_9BACT</name>
<organism evidence="9 10">
    <name type="scientific">Labilithrix luteola</name>
    <dbReference type="NCBI Taxonomy" id="1391654"/>
    <lineage>
        <taxon>Bacteria</taxon>
        <taxon>Pseudomonadati</taxon>
        <taxon>Myxococcota</taxon>
        <taxon>Polyangia</taxon>
        <taxon>Polyangiales</taxon>
        <taxon>Labilitrichaceae</taxon>
        <taxon>Labilithrix</taxon>
    </lineage>
</organism>
<evidence type="ECO:0000313" key="10">
    <source>
        <dbReference type="Proteomes" id="UP000064967"/>
    </source>
</evidence>